<proteinExistence type="predicted"/>
<accession>A0A252F5K6</accession>
<dbReference type="InterPro" id="IPR001387">
    <property type="entry name" value="Cro/C1-type_HTH"/>
</dbReference>
<dbReference type="InterPro" id="IPR010982">
    <property type="entry name" value="Lambda_DNA-bd_dom_sf"/>
</dbReference>
<dbReference type="AlphaFoldDB" id="A0A252F5K6"/>
<dbReference type="SUPFAM" id="SSF47413">
    <property type="entry name" value="lambda repressor-like DNA-binding domains"/>
    <property type="match status" value="1"/>
</dbReference>
<feature type="domain" description="HTH cro/C1-type" evidence="1">
    <location>
        <begin position="5"/>
        <end position="59"/>
    </location>
</feature>
<dbReference type="EMBL" id="NHOC01000004">
    <property type="protein sequence ID" value="OUM21055.1"/>
    <property type="molecule type" value="Genomic_DNA"/>
</dbReference>
<protein>
    <recommendedName>
        <fullName evidence="1">HTH cro/C1-type domain-containing protein</fullName>
    </recommendedName>
</protein>
<dbReference type="GO" id="GO:0003677">
    <property type="term" value="F:DNA binding"/>
    <property type="evidence" value="ECO:0007669"/>
    <property type="project" value="InterPro"/>
</dbReference>
<dbReference type="PROSITE" id="PS50943">
    <property type="entry name" value="HTH_CROC1"/>
    <property type="match status" value="1"/>
</dbReference>
<evidence type="ECO:0000313" key="2">
    <source>
        <dbReference type="EMBL" id="OUM21055.1"/>
    </source>
</evidence>
<dbReference type="Gene3D" id="1.10.260.40">
    <property type="entry name" value="lambda repressor-like DNA-binding domains"/>
    <property type="match status" value="1"/>
</dbReference>
<gene>
    <name evidence="2" type="ORF">CBW42_05590</name>
</gene>
<dbReference type="CDD" id="cd00093">
    <property type="entry name" value="HTH_XRE"/>
    <property type="match status" value="1"/>
</dbReference>
<dbReference type="SMART" id="SM00530">
    <property type="entry name" value="HTH_XRE"/>
    <property type="match status" value="1"/>
</dbReference>
<reference evidence="2 3" key="1">
    <citation type="submission" date="2017-05" db="EMBL/GenBank/DDBJ databases">
        <title>Butyricicoccus porcorum sp. nov. a butyrate-producing bacterium from the swine intestinal tract.</title>
        <authorList>
            <person name="Trachsel J."/>
            <person name="Humphrey S."/>
            <person name="Allen H.K."/>
        </authorList>
    </citation>
    <scope>NUCLEOTIDE SEQUENCE [LARGE SCALE GENOMIC DNA]</scope>
    <source>
        <strain evidence="2">BB10</strain>
    </source>
</reference>
<evidence type="ECO:0000259" key="1">
    <source>
        <dbReference type="PROSITE" id="PS50943"/>
    </source>
</evidence>
<dbReference type="RefSeq" id="WP_087018589.1">
    <property type="nucleotide sequence ID" value="NZ_CP178353.1"/>
</dbReference>
<dbReference type="Proteomes" id="UP000194903">
    <property type="component" value="Unassembled WGS sequence"/>
</dbReference>
<name>A0A252F5K6_9FIRM</name>
<keyword evidence="3" id="KW-1185">Reference proteome</keyword>
<evidence type="ECO:0000313" key="3">
    <source>
        <dbReference type="Proteomes" id="UP000194903"/>
    </source>
</evidence>
<sequence>MRDWLVELRKSKGLTQEVTAQKAHIARSYYTRIELGDYRLPVGTAMRIAEALDFDWVRFYETPADSK</sequence>
<dbReference type="Pfam" id="PF01381">
    <property type="entry name" value="HTH_3"/>
    <property type="match status" value="1"/>
</dbReference>
<dbReference type="OrthoDB" id="9812495at2"/>
<comment type="caution">
    <text evidence="2">The sequence shown here is derived from an EMBL/GenBank/DDBJ whole genome shotgun (WGS) entry which is preliminary data.</text>
</comment>
<organism evidence="2 3">
    <name type="scientific">Butyricicoccus porcorum</name>
    <dbReference type="NCBI Taxonomy" id="1945634"/>
    <lineage>
        <taxon>Bacteria</taxon>
        <taxon>Bacillati</taxon>
        <taxon>Bacillota</taxon>
        <taxon>Clostridia</taxon>
        <taxon>Eubacteriales</taxon>
        <taxon>Butyricicoccaceae</taxon>
        <taxon>Butyricicoccus</taxon>
    </lineage>
</organism>